<accession>A0A4Q8BFF4</accession>
<dbReference type="Proteomes" id="UP000294114">
    <property type="component" value="Unassembled WGS sequence"/>
</dbReference>
<dbReference type="PANTHER" id="PTHR33392:SF6">
    <property type="entry name" value="POLYISOPRENYL-TEICHOIC ACID--PEPTIDOGLYCAN TEICHOIC ACID TRANSFERASE TAGU"/>
    <property type="match status" value="1"/>
</dbReference>
<dbReference type="InterPro" id="IPR004474">
    <property type="entry name" value="LytR_CpsA_psr"/>
</dbReference>
<dbReference type="EMBL" id="SHLD01000001">
    <property type="protein sequence ID" value="RZU76694.1"/>
    <property type="molecule type" value="Genomic_DNA"/>
</dbReference>
<evidence type="ECO:0000256" key="1">
    <source>
        <dbReference type="ARBA" id="ARBA00006068"/>
    </source>
</evidence>
<proteinExistence type="inferred from homology"/>
<gene>
    <name evidence="3" type="ORF">EV384_5366</name>
</gene>
<sequence>MAVLAALLVLGGGTAFAIGAYGRSLNDNLARADAFAGVPAGARPTQPISGAMNVLLLGSDSRDPDTTSNSRTDTIMLLHLEADHKKAEVISIPRDTWVFVPKSTDGRHGDTMAKINSAYAWGGTPLMVQTVETFTGVHIDHVGLVDFAGFEQVVNALGGVDLKIEKTITSIHPPYRTFDKGTQHLNGAEALDYVRQRYQFADGDFSRERHQREFLQALLDRAASLGTLANPVKLNSFLQAVTRSVTVDKDFDLVDVALELRDLRSTDLTFLGSPSAGTGTRSGQSVVLPDTARAGALFQAVAHDTVQEYLRGSEGPTPSPTHSANSRL</sequence>
<dbReference type="NCBIfam" id="TIGR00350">
    <property type="entry name" value="lytR_cpsA_psr"/>
    <property type="match status" value="1"/>
</dbReference>
<evidence type="ECO:0000313" key="3">
    <source>
        <dbReference type="EMBL" id="RZU76694.1"/>
    </source>
</evidence>
<dbReference type="AlphaFoldDB" id="A0A4Q8BFF4"/>
<dbReference type="OrthoDB" id="9782542at2"/>
<organism evidence="3 4">
    <name type="scientific">Micromonospora kangleipakensis</name>
    <dbReference type="NCBI Taxonomy" id="1077942"/>
    <lineage>
        <taxon>Bacteria</taxon>
        <taxon>Bacillati</taxon>
        <taxon>Actinomycetota</taxon>
        <taxon>Actinomycetes</taxon>
        <taxon>Micromonosporales</taxon>
        <taxon>Micromonosporaceae</taxon>
        <taxon>Micromonospora</taxon>
    </lineage>
</organism>
<feature type="domain" description="Cell envelope-related transcriptional attenuator" evidence="2">
    <location>
        <begin position="71"/>
        <end position="223"/>
    </location>
</feature>
<name>A0A4Q8BFF4_9ACTN</name>
<protein>
    <submittedName>
        <fullName evidence="3">LytR family transcriptional attenuator</fullName>
    </submittedName>
</protein>
<keyword evidence="4" id="KW-1185">Reference proteome</keyword>
<reference evidence="3 4" key="1">
    <citation type="submission" date="2019-02" db="EMBL/GenBank/DDBJ databases">
        <title>Sequencing the genomes of 1000 actinobacteria strains.</title>
        <authorList>
            <person name="Klenk H.-P."/>
        </authorList>
    </citation>
    <scope>NUCLEOTIDE SEQUENCE [LARGE SCALE GENOMIC DNA]</scope>
    <source>
        <strain evidence="3 4">DSM 45612</strain>
    </source>
</reference>
<dbReference type="PANTHER" id="PTHR33392">
    <property type="entry name" value="POLYISOPRENYL-TEICHOIC ACID--PEPTIDOGLYCAN TEICHOIC ACID TRANSFERASE TAGU"/>
    <property type="match status" value="1"/>
</dbReference>
<dbReference type="InterPro" id="IPR050922">
    <property type="entry name" value="LytR/CpsA/Psr_CW_biosynth"/>
</dbReference>
<evidence type="ECO:0000259" key="2">
    <source>
        <dbReference type="Pfam" id="PF03816"/>
    </source>
</evidence>
<comment type="caution">
    <text evidence="3">The sequence shown here is derived from an EMBL/GenBank/DDBJ whole genome shotgun (WGS) entry which is preliminary data.</text>
</comment>
<dbReference type="Pfam" id="PF03816">
    <property type="entry name" value="LytR_cpsA_psr"/>
    <property type="match status" value="1"/>
</dbReference>
<evidence type="ECO:0000313" key="4">
    <source>
        <dbReference type="Proteomes" id="UP000294114"/>
    </source>
</evidence>
<comment type="similarity">
    <text evidence="1">Belongs to the LytR/CpsA/Psr (LCP) family.</text>
</comment>
<dbReference type="RefSeq" id="WP_130337524.1">
    <property type="nucleotide sequence ID" value="NZ_SHLD01000001.1"/>
</dbReference>
<dbReference type="Gene3D" id="3.40.630.190">
    <property type="entry name" value="LCP protein"/>
    <property type="match status" value="1"/>
</dbReference>